<organism evidence="1 2">
    <name type="scientific">Drosophila erecta</name>
    <name type="common">Fruit fly</name>
    <dbReference type="NCBI Taxonomy" id="7220"/>
    <lineage>
        <taxon>Eukaryota</taxon>
        <taxon>Metazoa</taxon>
        <taxon>Ecdysozoa</taxon>
        <taxon>Arthropoda</taxon>
        <taxon>Hexapoda</taxon>
        <taxon>Insecta</taxon>
        <taxon>Pterygota</taxon>
        <taxon>Neoptera</taxon>
        <taxon>Endopterygota</taxon>
        <taxon>Diptera</taxon>
        <taxon>Brachycera</taxon>
        <taxon>Muscomorpha</taxon>
        <taxon>Ephydroidea</taxon>
        <taxon>Drosophilidae</taxon>
        <taxon>Drosophila</taxon>
        <taxon>Sophophora</taxon>
    </lineage>
</organism>
<keyword evidence="2" id="KW-1185">Reference proteome</keyword>
<protein>
    <submittedName>
        <fullName evidence="1">GG25237</fullName>
    </submittedName>
</protein>
<evidence type="ECO:0000313" key="2">
    <source>
        <dbReference type="Proteomes" id="UP000008711"/>
    </source>
</evidence>
<reference evidence="1 2" key="2">
    <citation type="journal article" date="2008" name="Bioinformatics">
        <title>Assembly reconciliation.</title>
        <authorList>
            <person name="Zimin A.V."/>
            <person name="Smith D.R."/>
            <person name="Sutton G."/>
            <person name="Yorke J.A."/>
        </authorList>
    </citation>
    <scope>NUCLEOTIDE SEQUENCE [LARGE SCALE GENOMIC DNA]</scope>
    <source>
        <strain evidence="1 2">TSC#14021-0224.01</strain>
    </source>
</reference>
<dbReference type="HOGENOM" id="CLU_2869901_0_0_1"/>
<evidence type="ECO:0000313" key="1">
    <source>
        <dbReference type="EMBL" id="EDV48134.1"/>
    </source>
</evidence>
<dbReference type="Proteomes" id="UP000008711">
    <property type="component" value="Unassembled WGS sequence"/>
</dbReference>
<dbReference type="PROSITE" id="PS51257">
    <property type="entry name" value="PROKAR_LIPOPROTEIN"/>
    <property type="match status" value="1"/>
</dbReference>
<dbReference type="AlphaFoldDB" id="B3P2W2"/>
<dbReference type="PhylomeDB" id="B3P2W2"/>
<reference evidence="1 2" key="1">
    <citation type="journal article" date="2007" name="Nature">
        <title>Evolution of genes and genomes on the Drosophila phylogeny.</title>
        <authorList>
            <consortium name="Drosophila 12 Genomes Consortium"/>
            <person name="Clark A.G."/>
            <person name="Eisen M.B."/>
            <person name="Smith D.R."/>
            <person name="Bergman C.M."/>
            <person name="Oliver B."/>
            <person name="Markow T.A."/>
            <person name="Kaufman T.C."/>
            <person name="Kellis M."/>
            <person name="Gelbart W."/>
            <person name="Iyer V.N."/>
            <person name="Pollard D.A."/>
            <person name="Sackton T.B."/>
            <person name="Larracuente A.M."/>
            <person name="Singh N.D."/>
            <person name="Abad J.P."/>
            <person name="Abt D.N."/>
            <person name="Adryan B."/>
            <person name="Aguade M."/>
            <person name="Akashi H."/>
            <person name="Anderson W.W."/>
            <person name="Aquadro C.F."/>
            <person name="Ardell D.H."/>
            <person name="Arguello R."/>
            <person name="Artieri C.G."/>
            <person name="Barbash D.A."/>
            <person name="Barker D."/>
            <person name="Barsanti P."/>
            <person name="Batterham P."/>
            <person name="Batzoglou S."/>
            <person name="Begun D."/>
            <person name="Bhutkar A."/>
            <person name="Blanco E."/>
            <person name="Bosak S.A."/>
            <person name="Bradley R.K."/>
            <person name="Brand A.D."/>
            <person name="Brent M.R."/>
            <person name="Brooks A.N."/>
            <person name="Brown R.H."/>
            <person name="Butlin R.K."/>
            <person name="Caggese C."/>
            <person name="Calvi B.R."/>
            <person name="Bernardo de Carvalho A."/>
            <person name="Caspi A."/>
            <person name="Castrezana S."/>
            <person name="Celniker S.E."/>
            <person name="Chang J.L."/>
            <person name="Chapple C."/>
            <person name="Chatterji S."/>
            <person name="Chinwalla A."/>
            <person name="Civetta A."/>
            <person name="Clifton S.W."/>
            <person name="Comeron J.M."/>
            <person name="Costello J.C."/>
            <person name="Coyne J.A."/>
            <person name="Daub J."/>
            <person name="David R.G."/>
            <person name="Delcher A.L."/>
            <person name="Delehaunty K."/>
            <person name="Do C.B."/>
            <person name="Ebling H."/>
            <person name="Edwards K."/>
            <person name="Eickbush T."/>
            <person name="Evans J.D."/>
            <person name="Filipski A."/>
            <person name="Findeiss S."/>
            <person name="Freyhult E."/>
            <person name="Fulton L."/>
            <person name="Fulton R."/>
            <person name="Garcia A.C."/>
            <person name="Gardiner A."/>
            <person name="Garfield D.A."/>
            <person name="Garvin B.E."/>
            <person name="Gibson G."/>
            <person name="Gilbert D."/>
            <person name="Gnerre S."/>
            <person name="Godfrey J."/>
            <person name="Good R."/>
            <person name="Gotea V."/>
            <person name="Gravely B."/>
            <person name="Greenberg A.J."/>
            <person name="Griffiths-Jones S."/>
            <person name="Gross S."/>
            <person name="Guigo R."/>
            <person name="Gustafson E.A."/>
            <person name="Haerty W."/>
            <person name="Hahn M.W."/>
            <person name="Halligan D.L."/>
            <person name="Halpern A.L."/>
            <person name="Halter G.M."/>
            <person name="Han M.V."/>
            <person name="Heger A."/>
            <person name="Hillier L."/>
            <person name="Hinrichs A.S."/>
            <person name="Holmes I."/>
            <person name="Hoskins R.A."/>
            <person name="Hubisz M.J."/>
            <person name="Hultmark D."/>
            <person name="Huntley M.A."/>
            <person name="Jaffe D.B."/>
            <person name="Jagadeeshan S."/>
            <person name="Jeck W.R."/>
            <person name="Johnson J."/>
            <person name="Jones C.D."/>
            <person name="Jordan W.C."/>
            <person name="Karpen G.H."/>
            <person name="Kataoka E."/>
            <person name="Keightley P.D."/>
            <person name="Kheradpour P."/>
            <person name="Kirkness E.F."/>
            <person name="Koerich L.B."/>
            <person name="Kristiansen K."/>
            <person name="Kudrna D."/>
            <person name="Kulathinal R.J."/>
            <person name="Kumar S."/>
            <person name="Kwok R."/>
            <person name="Lander E."/>
            <person name="Langley C.H."/>
            <person name="Lapoint R."/>
            <person name="Lazzaro B.P."/>
            <person name="Lee S.J."/>
            <person name="Levesque L."/>
            <person name="Li R."/>
            <person name="Lin C.F."/>
            <person name="Lin M.F."/>
            <person name="Lindblad-Toh K."/>
            <person name="Llopart A."/>
            <person name="Long M."/>
            <person name="Low L."/>
            <person name="Lozovsky E."/>
            <person name="Lu J."/>
            <person name="Luo M."/>
            <person name="Machado C.A."/>
            <person name="Makalowski W."/>
            <person name="Marzo M."/>
            <person name="Matsuda M."/>
            <person name="Matzkin L."/>
            <person name="McAllister B."/>
            <person name="McBride C.S."/>
            <person name="McKernan B."/>
            <person name="McKernan K."/>
            <person name="Mendez-Lago M."/>
            <person name="Minx P."/>
            <person name="Mollenhauer M.U."/>
            <person name="Montooth K."/>
            <person name="Mount S.M."/>
            <person name="Mu X."/>
            <person name="Myers E."/>
            <person name="Negre B."/>
            <person name="Newfeld S."/>
            <person name="Nielsen R."/>
            <person name="Noor M.A."/>
            <person name="O'Grady P."/>
            <person name="Pachter L."/>
            <person name="Papaceit M."/>
            <person name="Parisi M.J."/>
            <person name="Parisi M."/>
            <person name="Parts L."/>
            <person name="Pedersen J.S."/>
            <person name="Pesole G."/>
            <person name="Phillippy A.M."/>
            <person name="Ponting C.P."/>
            <person name="Pop M."/>
            <person name="Porcelli D."/>
            <person name="Powell J.R."/>
            <person name="Prohaska S."/>
            <person name="Pruitt K."/>
            <person name="Puig M."/>
            <person name="Quesneville H."/>
            <person name="Ram K.R."/>
            <person name="Rand D."/>
            <person name="Rasmussen M.D."/>
            <person name="Reed L.K."/>
            <person name="Reenan R."/>
            <person name="Reily A."/>
            <person name="Remington K.A."/>
            <person name="Rieger T.T."/>
            <person name="Ritchie M.G."/>
            <person name="Robin C."/>
            <person name="Rogers Y.H."/>
            <person name="Rohde C."/>
            <person name="Rozas J."/>
            <person name="Rubenfield M.J."/>
            <person name="Ruiz A."/>
            <person name="Russo S."/>
            <person name="Salzberg S.L."/>
            <person name="Sanchez-Gracia A."/>
            <person name="Saranga D.J."/>
            <person name="Sato H."/>
            <person name="Schaeffer S.W."/>
            <person name="Schatz M.C."/>
            <person name="Schlenke T."/>
            <person name="Schwartz R."/>
            <person name="Segarra C."/>
            <person name="Singh R.S."/>
            <person name="Sirot L."/>
            <person name="Sirota M."/>
            <person name="Sisneros N.B."/>
            <person name="Smith C.D."/>
            <person name="Smith T.F."/>
            <person name="Spieth J."/>
            <person name="Stage D.E."/>
            <person name="Stark A."/>
            <person name="Stephan W."/>
            <person name="Strausberg R.L."/>
            <person name="Strempel S."/>
            <person name="Sturgill D."/>
            <person name="Sutton G."/>
            <person name="Sutton G.G."/>
            <person name="Tao W."/>
            <person name="Teichmann S."/>
            <person name="Tobari Y.N."/>
            <person name="Tomimura Y."/>
            <person name="Tsolas J.M."/>
            <person name="Valente V.L."/>
            <person name="Venter E."/>
            <person name="Venter J.C."/>
            <person name="Vicario S."/>
            <person name="Vieira F.G."/>
            <person name="Vilella A.J."/>
            <person name="Villasante A."/>
            <person name="Walenz B."/>
            <person name="Wang J."/>
            <person name="Wasserman M."/>
            <person name="Watts T."/>
            <person name="Wilson D."/>
            <person name="Wilson R.K."/>
            <person name="Wing R.A."/>
            <person name="Wolfner M.F."/>
            <person name="Wong A."/>
            <person name="Wong G.K."/>
            <person name="Wu C.I."/>
            <person name="Wu G."/>
            <person name="Yamamoto D."/>
            <person name="Yang H.P."/>
            <person name="Yang S.P."/>
            <person name="Yorke J.A."/>
            <person name="Yoshida K."/>
            <person name="Zdobnov E."/>
            <person name="Zhang P."/>
            <person name="Zhang Y."/>
            <person name="Zimin A.V."/>
            <person name="Baldwin J."/>
            <person name="Abdouelleil A."/>
            <person name="Abdulkadir J."/>
            <person name="Abebe A."/>
            <person name="Abera B."/>
            <person name="Abreu J."/>
            <person name="Acer S.C."/>
            <person name="Aftuck L."/>
            <person name="Alexander A."/>
            <person name="An P."/>
            <person name="Anderson E."/>
            <person name="Anderson S."/>
            <person name="Arachi H."/>
            <person name="Azer M."/>
            <person name="Bachantsang P."/>
            <person name="Barry A."/>
            <person name="Bayul T."/>
            <person name="Berlin A."/>
            <person name="Bessette D."/>
            <person name="Bloom T."/>
            <person name="Blye J."/>
            <person name="Boguslavskiy L."/>
            <person name="Bonnet C."/>
            <person name="Boukhgalter B."/>
            <person name="Bourzgui I."/>
            <person name="Brown A."/>
            <person name="Cahill P."/>
            <person name="Channer S."/>
            <person name="Cheshatsang Y."/>
            <person name="Chuda L."/>
            <person name="Citroen M."/>
            <person name="Collymore A."/>
            <person name="Cooke P."/>
            <person name="Costello M."/>
            <person name="D'Aco K."/>
            <person name="Daza R."/>
            <person name="De Haan G."/>
            <person name="DeGray S."/>
            <person name="DeMaso C."/>
            <person name="Dhargay N."/>
            <person name="Dooley K."/>
            <person name="Dooley E."/>
            <person name="Doricent M."/>
            <person name="Dorje P."/>
            <person name="Dorjee K."/>
            <person name="Dupes A."/>
            <person name="Elong R."/>
            <person name="Falk J."/>
            <person name="Farina A."/>
            <person name="Faro S."/>
            <person name="Ferguson D."/>
            <person name="Fisher S."/>
            <person name="Foley C.D."/>
            <person name="Franke A."/>
            <person name="Friedrich D."/>
            <person name="Gadbois L."/>
            <person name="Gearin G."/>
            <person name="Gearin C.R."/>
            <person name="Giannoukos G."/>
            <person name="Goode T."/>
            <person name="Graham J."/>
            <person name="Grandbois E."/>
            <person name="Grewal S."/>
            <person name="Gyaltsen K."/>
            <person name="Hafez N."/>
            <person name="Hagos B."/>
            <person name="Hall J."/>
            <person name="Henson C."/>
            <person name="Hollinger A."/>
            <person name="Honan T."/>
            <person name="Huard M.D."/>
            <person name="Hughes L."/>
            <person name="Hurhula B."/>
            <person name="Husby M.E."/>
            <person name="Kamat A."/>
            <person name="Kanga B."/>
            <person name="Kashin S."/>
            <person name="Khazanovich D."/>
            <person name="Kisner P."/>
            <person name="Lance K."/>
            <person name="Lara M."/>
            <person name="Lee W."/>
            <person name="Lennon N."/>
            <person name="Letendre F."/>
            <person name="LeVine R."/>
            <person name="Lipovsky A."/>
            <person name="Liu X."/>
            <person name="Liu J."/>
            <person name="Liu S."/>
            <person name="Lokyitsang T."/>
            <person name="Lokyitsang Y."/>
            <person name="Lubonja R."/>
            <person name="Lui A."/>
            <person name="MacDonald P."/>
            <person name="Magnisalis V."/>
            <person name="Maru K."/>
            <person name="Matthews C."/>
            <person name="McCusker W."/>
            <person name="McDonough S."/>
            <person name="Mehta T."/>
            <person name="Meldrim J."/>
            <person name="Meneus L."/>
            <person name="Mihai O."/>
            <person name="Mihalev A."/>
            <person name="Mihova T."/>
            <person name="Mittelman R."/>
            <person name="Mlenga V."/>
            <person name="Montmayeur A."/>
            <person name="Mulrain L."/>
            <person name="Navidi A."/>
            <person name="Naylor J."/>
            <person name="Negash T."/>
            <person name="Nguyen T."/>
            <person name="Nguyen N."/>
            <person name="Nicol R."/>
            <person name="Norbu C."/>
            <person name="Norbu N."/>
            <person name="Novod N."/>
            <person name="O'Neill B."/>
            <person name="Osman S."/>
            <person name="Markiewicz E."/>
            <person name="Oyono O.L."/>
            <person name="Patti C."/>
            <person name="Phunkhang P."/>
            <person name="Pierre F."/>
            <person name="Priest M."/>
            <person name="Raghuraman S."/>
            <person name="Rege F."/>
            <person name="Reyes R."/>
            <person name="Rise C."/>
            <person name="Rogov P."/>
            <person name="Ross K."/>
            <person name="Ryan E."/>
            <person name="Settipalli S."/>
            <person name="Shea T."/>
            <person name="Sherpa N."/>
            <person name="Shi L."/>
            <person name="Shih D."/>
            <person name="Sparrow T."/>
            <person name="Spaulding J."/>
            <person name="Stalker J."/>
            <person name="Stange-Thomann N."/>
            <person name="Stavropoulos S."/>
            <person name="Stone C."/>
            <person name="Strader C."/>
            <person name="Tesfaye S."/>
            <person name="Thomson T."/>
            <person name="Thoulutsang Y."/>
            <person name="Thoulutsang D."/>
            <person name="Topham K."/>
            <person name="Topping I."/>
            <person name="Tsamla T."/>
            <person name="Vassiliev H."/>
            <person name="Vo A."/>
            <person name="Wangchuk T."/>
            <person name="Wangdi T."/>
            <person name="Weiand M."/>
            <person name="Wilkinson J."/>
            <person name="Wilson A."/>
            <person name="Yadav S."/>
            <person name="Young G."/>
            <person name="Yu Q."/>
            <person name="Zembek L."/>
            <person name="Zhong D."/>
            <person name="Zimmer A."/>
            <person name="Zwirko Z."/>
            <person name="Jaffe D.B."/>
            <person name="Alvarez P."/>
            <person name="Brockman W."/>
            <person name="Butler J."/>
            <person name="Chin C."/>
            <person name="Gnerre S."/>
            <person name="Grabherr M."/>
            <person name="Kleber M."/>
            <person name="Mauceli E."/>
            <person name="MacCallum I."/>
        </authorList>
    </citation>
    <scope>NUCLEOTIDE SEQUENCE [LARGE SCALE GENOMIC DNA]</scope>
    <source>
        <strain evidence="1 2">TSC#14021-0224.01</strain>
    </source>
</reference>
<dbReference type="EMBL" id="CH954181">
    <property type="protein sequence ID" value="EDV48134.1"/>
    <property type="molecule type" value="Genomic_DNA"/>
</dbReference>
<gene>
    <name evidence="1" type="primary">Dere\GG25237</name>
    <name evidence="1" type="ORF">Dere_GG25237</name>
</gene>
<proteinExistence type="predicted"/>
<sequence>MKYLAQRRVQLQVQLPLISVSSACHSRCHLHNYRIFHSRAVLATKMASSQNGVRQESARSVRHK</sequence>
<name>B3P2W2_DROER</name>
<accession>B3P2W2</accession>